<gene>
    <name evidence="2" type="ORF">WG66_5595</name>
</gene>
<dbReference type="EMBL" id="LATX01001424">
    <property type="protein sequence ID" value="KTB41803.1"/>
    <property type="molecule type" value="Genomic_DNA"/>
</dbReference>
<dbReference type="SUPFAM" id="SSF50249">
    <property type="entry name" value="Nucleic acid-binding proteins"/>
    <property type="match status" value="1"/>
</dbReference>
<sequence length="319" mass="35543">MPTVLRVFIGAPTASDLRTNQAGSLQDQWINVTSSQPLSRRRLSLEFVPLLPPATLEAASRRISEVYKYAIFQDENDEEGERDKTQAMIIDRTEHEGQTTVITWDLTPSRGANHDNSIEIERSLMSITASRIETQETQSYIYSDTSSIARFPTFNINLHSLTSLSIITKSKGKGTSKVNMLLAVLEVDGPETIRLKKGPDAGKEISILKLILGDEEGSLCKLTAWREVAEAWSGADDCIAVKRGDVILLQNVIINYDPSTSPTITASPYLKSRLEICYRTMPCAREDIKLRPDLRLGASDAAVRRVETIVRWFEKMAGL</sequence>
<comment type="caution">
    <text evidence="2">The sequence shown here is derived from an EMBL/GenBank/DDBJ whole genome shotgun (WGS) entry which is preliminary data.</text>
</comment>
<dbReference type="InterPro" id="IPR049507">
    <property type="entry name" value="SHLD2_OB1"/>
</dbReference>
<evidence type="ECO:0000313" key="2">
    <source>
        <dbReference type="EMBL" id="KTB41803.1"/>
    </source>
</evidence>
<reference evidence="2 3" key="1">
    <citation type="submission" date="2015-12" db="EMBL/GenBank/DDBJ databases">
        <title>Draft genome sequence of Moniliophthora roreri, the causal agent of frosty pod rot of cacao.</title>
        <authorList>
            <person name="Aime M.C."/>
            <person name="Diaz-Valderrama J.R."/>
            <person name="Kijpornyongpan T."/>
            <person name="Phillips-Mora W."/>
        </authorList>
    </citation>
    <scope>NUCLEOTIDE SEQUENCE [LARGE SCALE GENOMIC DNA]</scope>
    <source>
        <strain evidence="2 3">MCA 2952</strain>
    </source>
</reference>
<accession>A0A0W0FZP7</accession>
<feature type="domain" description="Shieldin complex subunit 2 first OB fold" evidence="1">
    <location>
        <begin position="173"/>
        <end position="267"/>
    </location>
</feature>
<evidence type="ECO:0000259" key="1">
    <source>
        <dbReference type="Pfam" id="PF21669"/>
    </source>
</evidence>
<protein>
    <recommendedName>
        <fullName evidence="1">Shieldin complex subunit 2 first OB fold domain-containing protein</fullName>
    </recommendedName>
</protein>
<name>A0A0W0FZP7_MONRR</name>
<dbReference type="Pfam" id="PF21669">
    <property type="entry name" value="SHLD2_OB1"/>
    <property type="match status" value="1"/>
</dbReference>
<dbReference type="Gene3D" id="2.40.50.140">
    <property type="entry name" value="Nucleic acid-binding proteins"/>
    <property type="match status" value="1"/>
</dbReference>
<dbReference type="Proteomes" id="UP000054988">
    <property type="component" value="Unassembled WGS sequence"/>
</dbReference>
<dbReference type="eggNOG" id="ENOG502SKCC">
    <property type="taxonomic scope" value="Eukaryota"/>
</dbReference>
<organism evidence="2 3">
    <name type="scientific">Moniliophthora roreri</name>
    <name type="common">Frosty pod rot fungus</name>
    <name type="synonym">Monilia roreri</name>
    <dbReference type="NCBI Taxonomy" id="221103"/>
    <lineage>
        <taxon>Eukaryota</taxon>
        <taxon>Fungi</taxon>
        <taxon>Dikarya</taxon>
        <taxon>Basidiomycota</taxon>
        <taxon>Agaricomycotina</taxon>
        <taxon>Agaricomycetes</taxon>
        <taxon>Agaricomycetidae</taxon>
        <taxon>Agaricales</taxon>
        <taxon>Marasmiineae</taxon>
        <taxon>Marasmiaceae</taxon>
        <taxon>Moniliophthora</taxon>
    </lineage>
</organism>
<proteinExistence type="predicted"/>
<evidence type="ECO:0000313" key="3">
    <source>
        <dbReference type="Proteomes" id="UP000054988"/>
    </source>
</evidence>
<dbReference type="AlphaFoldDB" id="A0A0W0FZP7"/>
<dbReference type="InterPro" id="IPR012340">
    <property type="entry name" value="NA-bd_OB-fold"/>
</dbReference>